<dbReference type="GO" id="GO:0004674">
    <property type="term" value="F:protein serine/threonine kinase activity"/>
    <property type="evidence" value="ECO:0007669"/>
    <property type="project" value="UniProtKB-KW"/>
</dbReference>
<gene>
    <name evidence="3" type="ORF">AQ490_00350</name>
</gene>
<protein>
    <recommendedName>
        <fullName evidence="2">Histidine kinase/HSP90-like ATPase domain-containing protein</fullName>
    </recommendedName>
</protein>
<dbReference type="InterPro" id="IPR050267">
    <property type="entry name" value="Anti-sigma-factor_SerPK"/>
</dbReference>
<evidence type="ECO:0000313" key="3">
    <source>
        <dbReference type="EMBL" id="KRV51260.1"/>
    </source>
</evidence>
<dbReference type="RefSeq" id="WP_018383283.1">
    <property type="nucleotide sequence ID" value="NZ_LLZU01000001.1"/>
</dbReference>
<proteinExistence type="predicted"/>
<dbReference type="CDD" id="cd16936">
    <property type="entry name" value="HATPase_RsbW-like"/>
    <property type="match status" value="1"/>
</dbReference>
<dbReference type="InterPro" id="IPR036890">
    <property type="entry name" value="HATPase_C_sf"/>
</dbReference>
<sequence>MSLTVSPPLVLPGPSGWSYTLRLPCDSRAPGIARATLRAVLRVHGMGGCAGVAALLASELVTNAFLHSGGPCSMGVEERVSGRLRVSVEDSNACLPPGFHAPRGAPVPTVPDEAESGRGLSLVRAFASDWGGRVLGGAGGKVLWFELDPARDAERPPRHKCR</sequence>
<dbReference type="InterPro" id="IPR003594">
    <property type="entry name" value="HATPase_dom"/>
</dbReference>
<accession>A0A0T6LZT4</accession>
<dbReference type="SUPFAM" id="SSF55874">
    <property type="entry name" value="ATPase domain of HSP90 chaperone/DNA topoisomerase II/histidine kinase"/>
    <property type="match status" value="1"/>
</dbReference>
<dbReference type="PANTHER" id="PTHR35526">
    <property type="entry name" value="ANTI-SIGMA-F FACTOR RSBW-RELATED"/>
    <property type="match status" value="1"/>
</dbReference>
<organism evidence="3 4">
    <name type="scientific">Wenjunlia vitaminophila</name>
    <name type="common">Streptomyces vitaminophilus</name>
    <dbReference type="NCBI Taxonomy" id="76728"/>
    <lineage>
        <taxon>Bacteria</taxon>
        <taxon>Bacillati</taxon>
        <taxon>Actinomycetota</taxon>
        <taxon>Actinomycetes</taxon>
        <taxon>Kitasatosporales</taxon>
        <taxon>Streptomycetaceae</taxon>
        <taxon>Wenjunlia</taxon>
    </lineage>
</organism>
<reference evidence="3 4" key="1">
    <citation type="submission" date="2015-10" db="EMBL/GenBank/DDBJ databases">
        <title>Draft genome sequence of pyrrolomycin-producing Streptomyces vitaminophilus.</title>
        <authorList>
            <person name="Graham D.E."/>
            <person name="Mahan K.M."/>
            <person name="Klingeman D.M."/>
            <person name="Hettich R.L."/>
            <person name="Parry R.J."/>
        </authorList>
    </citation>
    <scope>NUCLEOTIDE SEQUENCE [LARGE SCALE GENOMIC DNA]</scope>
    <source>
        <strain evidence="3 4">ATCC 31673</strain>
    </source>
</reference>
<comment type="caution">
    <text evidence="3">The sequence shown here is derived from an EMBL/GenBank/DDBJ whole genome shotgun (WGS) entry which is preliminary data.</text>
</comment>
<keyword evidence="1" id="KW-0808">Transferase</keyword>
<dbReference type="Proteomes" id="UP000050867">
    <property type="component" value="Unassembled WGS sequence"/>
</dbReference>
<dbReference type="AlphaFoldDB" id="A0A0T6LZT4"/>
<evidence type="ECO:0000259" key="2">
    <source>
        <dbReference type="Pfam" id="PF02518"/>
    </source>
</evidence>
<keyword evidence="4" id="KW-1185">Reference proteome</keyword>
<dbReference type="OrthoDB" id="3214274at2"/>
<dbReference type="PANTHER" id="PTHR35526:SF3">
    <property type="entry name" value="ANTI-SIGMA-F FACTOR RSBW"/>
    <property type="match status" value="1"/>
</dbReference>
<dbReference type="Gene3D" id="3.30.565.10">
    <property type="entry name" value="Histidine kinase-like ATPase, C-terminal domain"/>
    <property type="match status" value="1"/>
</dbReference>
<feature type="domain" description="Histidine kinase/HSP90-like ATPase" evidence="2">
    <location>
        <begin position="56"/>
        <end position="148"/>
    </location>
</feature>
<dbReference type="Pfam" id="PF02518">
    <property type="entry name" value="HATPase_c"/>
    <property type="match status" value="1"/>
</dbReference>
<keyword evidence="1" id="KW-0723">Serine/threonine-protein kinase</keyword>
<evidence type="ECO:0000256" key="1">
    <source>
        <dbReference type="ARBA" id="ARBA00022527"/>
    </source>
</evidence>
<name>A0A0T6LZT4_WENVI</name>
<dbReference type="STRING" id="76728.AQ490_00350"/>
<dbReference type="eggNOG" id="COG2172">
    <property type="taxonomic scope" value="Bacteria"/>
</dbReference>
<evidence type="ECO:0000313" key="4">
    <source>
        <dbReference type="Proteomes" id="UP000050867"/>
    </source>
</evidence>
<keyword evidence="1" id="KW-0418">Kinase</keyword>
<dbReference type="EMBL" id="LLZU01000001">
    <property type="protein sequence ID" value="KRV51260.1"/>
    <property type="molecule type" value="Genomic_DNA"/>
</dbReference>